<dbReference type="EMBL" id="UOFR01000011">
    <property type="protein sequence ID" value="VAW91425.1"/>
    <property type="molecule type" value="Genomic_DNA"/>
</dbReference>
<organism evidence="6">
    <name type="scientific">hydrothermal vent metagenome</name>
    <dbReference type="NCBI Taxonomy" id="652676"/>
    <lineage>
        <taxon>unclassified sequences</taxon>
        <taxon>metagenomes</taxon>
        <taxon>ecological metagenomes</taxon>
    </lineage>
</organism>
<dbReference type="GO" id="GO:0046872">
    <property type="term" value="F:metal ion binding"/>
    <property type="evidence" value="ECO:0007669"/>
    <property type="project" value="UniProtKB-KW"/>
</dbReference>
<evidence type="ECO:0000256" key="3">
    <source>
        <dbReference type="ARBA" id="ARBA00022833"/>
    </source>
</evidence>
<feature type="domain" description="CENP-V/GFA" evidence="5">
    <location>
        <begin position="4"/>
        <end position="131"/>
    </location>
</feature>
<keyword evidence="3" id="KW-0862">Zinc</keyword>
<protein>
    <recommendedName>
        <fullName evidence="5">CENP-V/GFA domain-containing protein</fullName>
    </recommendedName>
</protein>
<name>A0A3B0ZDD1_9ZZZZ</name>
<keyword evidence="2" id="KW-0479">Metal-binding</keyword>
<dbReference type="Gene3D" id="3.90.1590.10">
    <property type="entry name" value="glutathione-dependent formaldehyde- activating enzyme (gfa)"/>
    <property type="match status" value="1"/>
</dbReference>
<evidence type="ECO:0000313" key="6">
    <source>
        <dbReference type="EMBL" id="VAW91425.1"/>
    </source>
</evidence>
<dbReference type="Pfam" id="PF04828">
    <property type="entry name" value="GFA"/>
    <property type="match status" value="1"/>
</dbReference>
<reference evidence="6" key="1">
    <citation type="submission" date="2018-06" db="EMBL/GenBank/DDBJ databases">
        <authorList>
            <person name="Zhirakovskaya E."/>
        </authorList>
    </citation>
    <scope>NUCLEOTIDE SEQUENCE</scope>
</reference>
<dbReference type="SUPFAM" id="SSF51316">
    <property type="entry name" value="Mss4-like"/>
    <property type="match status" value="1"/>
</dbReference>
<accession>A0A3B0ZDD1</accession>
<dbReference type="PANTHER" id="PTHR33337">
    <property type="entry name" value="GFA DOMAIN-CONTAINING PROTEIN"/>
    <property type="match status" value="1"/>
</dbReference>
<dbReference type="InterPro" id="IPR011057">
    <property type="entry name" value="Mss4-like_sf"/>
</dbReference>
<evidence type="ECO:0000256" key="1">
    <source>
        <dbReference type="ARBA" id="ARBA00005495"/>
    </source>
</evidence>
<evidence type="ECO:0000256" key="4">
    <source>
        <dbReference type="ARBA" id="ARBA00023239"/>
    </source>
</evidence>
<evidence type="ECO:0000256" key="2">
    <source>
        <dbReference type="ARBA" id="ARBA00022723"/>
    </source>
</evidence>
<dbReference type="AlphaFoldDB" id="A0A3B0ZDD1"/>
<gene>
    <name evidence="6" type="ORF">MNBD_GAMMA21-902</name>
</gene>
<proteinExistence type="inferred from homology"/>
<dbReference type="PANTHER" id="PTHR33337:SF40">
    <property type="entry name" value="CENP-V_GFA DOMAIN-CONTAINING PROTEIN-RELATED"/>
    <property type="match status" value="1"/>
</dbReference>
<evidence type="ECO:0000259" key="5">
    <source>
        <dbReference type="PROSITE" id="PS51891"/>
    </source>
</evidence>
<keyword evidence="4" id="KW-0456">Lyase</keyword>
<dbReference type="InterPro" id="IPR006913">
    <property type="entry name" value="CENP-V/GFA"/>
</dbReference>
<dbReference type="GO" id="GO:0016846">
    <property type="term" value="F:carbon-sulfur lyase activity"/>
    <property type="evidence" value="ECO:0007669"/>
    <property type="project" value="InterPro"/>
</dbReference>
<sequence length="138" mass="15162">MEIHKGSCSCGEVEYEFEGEPINSVFCYCTACQSHTGSDKWFGVWVPLDKLKFTKGNVKKYSRTGDGGHEVIHHFCESCATTVCAEITVGNFYSVGVSTLQEKNSYSPNMVIYAASAPKWAVFPEGVEKFDILPPGMG</sequence>
<comment type="similarity">
    <text evidence="1">Belongs to the Gfa family.</text>
</comment>
<dbReference type="PROSITE" id="PS51891">
    <property type="entry name" value="CENP_V_GFA"/>
    <property type="match status" value="1"/>
</dbReference>